<protein>
    <recommendedName>
        <fullName evidence="5">Lectin</fullName>
    </recommendedName>
</protein>
<evidence type="ECO:0000313" key="3">
    <source>
        <dbReference type="EMBL" id="KAF1697001.1"/>
    </source>
</evidence>
<dbReference type="RefSeq" id="WP_162408471.1">
    <property type="nucleotide sequence ID" value="NZ_PDWN01000002.1"/>
</dbReference>
<dbReference type="EMBL" id="PDWN01000002">
    <property type="protein sequence ID" value="KAF1697001.1"/>
    <property type="molecule type" value="Genomic_DNA"/>
</dbReference>
<accession>A0ABQ6ZAW5</accession>
<feature type="region of interest" description="Disordered" evidence="1">
    <location>
        <begin position="26"/>
        <end position="71"/>
    </location>
</feature>
<reference evidence="3 4" key="1">
    <citation type="submission" date="2017-10" db="EMBL/GenBank/DDBJ databases">
        <title>Whole genome sequencing of members of genus Pseudoxanthomonas.</title>
        <authorList>
            <person name="Kumar S."/>
            <person name="Bansal K."/>
            <person name="Kaur A."/>
            <person name="Patil P."/>
            <person name="Sharma S."/>
            <person name="Patil P.B."/>
        </authorList>
    </citation>
    <scope>NUCLEOTIDE SEQUENCE [LARGE SCALE GENOMIC DNA]</scope>
    <source>
        <strain evidence="3 4">DSM 17801</strain>
    </source>
</reference>
<evidence type="ECO:0000313" key="4">
    <source>
        <dbReference type="Proteomes" id="UP000788419"/>
    </source>
</evidence>
<keyword evidence="2" id="KW-0732">Signal</keyword>
<feature type="chain" id="PRO_5047087434" description="Lectin" evidence="2">
    <location>
        <begin position="24"/>
        <end position="209"/>
    </location>
</feature>
<evidence type="ECO:0000256" key="2">
    <source>
        <dbReference type="SAM" id="SignalP"/>
    </source>
</evidence>
<proteinExistence type="predicted"/>
<dbReference type="PROSITE" id="PS51257">
    <property type="entry name" value="PROKAR_LIPOPROTEIN"/>
    <property type="match status" value="1"/>
</dbReference>
<evidence type="ECO:0000256" key="1">
    <source>
        <dbReference type="SAM" id="MobiDB-lite"/>
    </source>
</evidence>
<comment type="caution">
    <text evidence="3">The sequence shown here is derived from an EMBL/GenBank/DDBJ whole genome shotgun (WGS) entry which is preliminary data.</text>
</comment>
<evidence type="ECO:0008006" key="5">
    <source>
        <dbReference type="Google" id="ProtNLM"/>
    </source>
</evidence>
<organism evidence="3 4">
    <name type="scientific">Pseudoxanthomonas daejeonensis</name>
    <dbReference type="NCBI Taxonomy" id="266062"/>
    <lineage>
        <taxon>Bacteria</taxon>
        <taxon>Pseudomonadati</taxon>
        <taxon>Pseudomonadota</taxon>
        <taxon>Gammaproteobacteria</taxon>
        <taxon>Lysobacterales</taxon>
        <taxon>Lysobacteraceae</taxon>
        <taxon>Pseudoxanthomonas</taxon>
    </lineage>
</organism>
<gene>
    <name evidence="3" type="ORF">CSC65_02900</name>
</gene>
<keyword evidence="4" id="KW-1185">Reference proteome</keyword>
<feature type="compositionally biased region" description="Low complexity" evidence="1">
    <location>
        <begin position="54"/>
        <end position="64"/>
    </location>
</feature>
<feature type="signal peptide" evidence="2">
    <location>
        <begin position="1"/>
        <end position="23"/>
    </location>
</feature>
<name>A0ABQ6ZAW5_9GAMM</name>
<dbReference type="Proteomes" id="UP000788419">
    <property type="component" value="Unassembled WGS sequence"/>
</dbReference>
<sequence>MSSRMLDACLLSLALVLASCTQAPGDNATGSGDAAAEGATASDPALDEPSEEVPPAIAPAATTPDFTGFGPVPFGAEAQALKRALGGSLEEGATESPDACHYLFPQPRPEQGQGTTFMIEGRRFVRVDTDDPATTAPGGGRIGMSVDEVAALYPGLSASPHKYVEGAQSLRVTRDGSDAVLLFEADAQGRVQEWRIGLPPQVDYVERCG</sequence>